<dbReference type="Proteomes" id="UP000297872">
    <property type="component" value="Unassembled WGS sequence"/>
</dbReference>
<name>A0A4Y8VV55_9BACT</name>
<feature type="signal peptide" evidence="2">
    <location>
        <begin position="1"/>
        <end position="21"/>
    </location>
</feature>
<gene>
    <name evidence="3" type="ORF">EXN75_01400</name>
</gene>
<feature type="chain" id="PRO_5021470364" evidence="2">
    <location>
        <begin position="22"/>
        <end position="66"/>
    </location>
</feature>
<sequence>MKTKKLTLLLTAAMFLMGAGSITKGLPSDDPEYGGVNNDPTIEVDAKKNPSSSTWDGWTEYTSWDD</sequence>
<evidence type="ECO:0000313" key="3">
    <source>
        <dbReference type="EMBL" id="TFH84266.1"/>
    </source>
</evidence>
<evidence type="ECO:0000256" key="2">
    <source>
        <dbReference type="SAM" id="SignalP"/>
    </source>
</evidence>
<dbReference type="EMBL" id="SGVY01000003">
    <property type="protein sequence ID" value="TFH84266.1"/>
    <property type="molecule type" value="Genomic_DNA"/>
</dbReference>
<keyword evidence="4" id="KW-1185">Reference proteome</keyword>
<keyword evidence="2" id="KW-0732">Signal</keyword>
<reference evidence="3 4" key="1">
    <citation type="submission" date="2019-02" db="EMBL/GenBank/DDBJ databases">
        <title>Draft Genome Sequence of the Prevotella sp. BCRC 81118, Isolated from Human Feces.</title>
        <authorList>
            <person name="Huang C.-H."/>
        </authorList>
    </citation>
    <scope>NUCLEOTIDE SEQUENCE [LARGE SCALE GENOMIC DNA]</scope>
    <source>
        <strain evidence="3 4">BCRC 81118</strain>
    </source>
</reference>
<organism evidence="3 4">
    <name type="scientific">Segatella hominis</name>
    <dbReference type="NCBI Taxonomy" id="2518605"/>
    <lineage>
        <taxon>Bacteria</taxon>
        <taxon>Pseudomonadati</taxon>
        <taxon>Bacteroidota</taxon>
        <taxon>Bacteroidia</taxon>
        <taxon>Bacteroidales</taxon>
        <taxon>Prevotellaceae</taxon>
        <taxon>Segatella</taxon>
    </lineage>
</organism>
<protein>
    <submittedName>
        <fullName evidence="3">Uncharacterized protein</fullName>
    </submittedName>
</protein>
<evidence type="ECO:0000313" key="4">
    <source>
        <dbReference type="Proteomes" id="UP000297872"/>
    </source>
</evidence>
<dbReference type="AlphaFoldDB" id="A0A4Y8VV55"/>
<dbReference type="GeneID" id="302993949"/>
<proteinExistence type="predicted"/>
<feature type="region of interest" description="Disordered" evidence="1">
    <location>
        <begin position="27"/>
        <end position="54"/>
    </location>
</feature>
<evidence type="ECO:0000256" key="1">
    <source>
        <dbReference type="SAM" id="MobiDB-lite"/>
    </source>
</evidence>
<dbReference type="RefSeq" id="WP_134842509.1">
    <property type="nucleotide sequence ID" value="NZ_SGVY01000003.1"/>
</dbReference>
<comment type="caution">
    <text evidence="3">The sequence shown here is derived from an EMBL/GenBank/DDBJ whole genome shotgun (WGS) entry which is preliminary data.</text>
</comment>
<accession>A0A4Y8VV55</accession>